<evidence type="ECO:0000313" key="1">
    <source>
        <dbReference type="EMBL" id="KAK9877938.1"/>
    </source>
</evidence>
<keyword evidence="2" id="KW-1185">Reference proteome</keyword>
<dbReference type="AlphaFoldDB" id="A0AAW1UBF7"/>
<gene>
    <name evidence="1" type="ORF">WA026_020160</name>
</gene>
<sequence>MIKKKRTIEMWVRCSRRLAVHTVTSMQVFARLCGAGNKYESDAFDLVALPHGKMKKKLSKQRRRGNLPKIEETQIRTFGSRFTIMVSPTAPE</sequence>
<dbReference type="EMBL" id="JARQZJ010000044">
    <property type="protein sequence ID" value="KAK9877938.1"/>
    <property type="molecule type" value="Genomic_DNA"/>
</dbReference>
<dbReference type="Proteomes" id="UP001431783">
    <property type="component" value="Unassembled WGS sequence"/>
</dbReference>
<name>A0AAW1UBF7_9CUCU</name>
<organism evidence="1 2">
    <name type="scientific">Henosepilachna vigintioctopunctata</name>
    <dbReference type="NCBI Taxonomy" id="420089"/>
    <lineage>
        <taxon>Eukaryota</taxon>
        <taxon>Metazoa</taxon>
        <taxon>Ecdysozoa</taxon>
        <taxon>Arthropoda</taxon>
        <taxon>Hexapoda</taxon>
        <taxon>Insecta</taxon>
        <taxon>Pterygota</taxon>
        <taxon>Neoptera</taxon>
        <taxon>Endopterygota</taxon>
        <taxon>Coleoptera</taxon>
        <taxon>Polyphaga</taxon>
        <taxon>Cucujiformia</taxon>
        <taxon>Coccinelloidea</taxon>
        <taxon>Coccinellidae</taxon>
        <taxon>Epilachninae</taxon>
        <taxon>Epilachnini</taxon>
        <taxon>Henosepilachna</taxon>
    </lineage>
</organism>
<accession>A0AAW1UBF7</accession>
<reference evidence="1 2" key="1">
    <citation type="submission" date="2023-03" db="EMBL/GenBank/DDBJ databases">
        <title>Genome insight into feeding habits of ladybird beetles.</title>
        <authorList>
            <person name="Li H.-S."/>
            <person name="Huang Y.-H."/>
            <person name="Pang H."/>
        </authorList>
    </citation>
    <scope>NUCLEOTIDE SEQUENCE [LARGE SCALE GENOMIC DNA]</scope>
    <source>
        <strain evidence="1">SYSU_2023b</strain>
        <tissue evidence="1">Whole body</tissue>
    </source>
</reference>
<comment type="caution">
    <text evidence="1">The sequence shown here is derived from an EMBL/GenBank/DDBJ whole genome shotgun (WGS) entry which is preliminary data.</text>
</comment>
<protein>
    <submittedName>
        <fullName evidence="1">Uncharacterized protein</fullName>
    </submittedName>
</protein>
<evidence type="ECO:0000313" key="2">
    <source>
        <dbReference type="Proteomes" id="UP001431783"/>
    </source>
</evidence>
<proteinExistence type="predicted"/>